<evidence type="ECO:0000313" key="1">
    <source>
        <dbReference type="EMBL" id="TKC40739.1"/>
    </source>
</evidence>
<sequence length="315" mass="34678">SVRKSEPPDLLLCTGLSVIRLETLRGLGALTRIPGFKEPEDTHPSYSREPAQDLKYLFKKKPGTKICNAPAVDITAITPNSNCEDEIGNATYWCPQDQPATFKKTHTPLFNGGILSSNCTRTPLGRPSTEEMELLLVGLVAPWGGFVYHEVLFHNLSDALSVLSESTGNALIRLSLSLSSLANKVMANRLALDFLLAKRGVCAVINKTCCTYINNTGVLQQFHIKMMVMQVFQPLPDIDPTRITAEVTLGPLDKTGQEFCGPKSTLASHGKRVLTEFKRVISEKRTQTRPAGLNTIGFGNNQLITDKDKRDDHKE</sequence>
<proteinExistence type="predicted"/>
<gene>
    <name evidence="1" type="ORF">EI555_008787</name>
</gene>
<accession>A0A4U1EVH7</accession>
<dbReference type="EMBL" id="RWIC01000713">
    <property type="protein sequence ID" value="TKC40739.1"/>
    <property type="molecule type" value="Genomic_DNA"/>
</dbReference>
<comment type="caution">
    <text evidence="1">The sequence shown here is derived from an EMBL/GenBank/DDBJ whole genome shotgun (WGS) entry which is preliminary data.</text>
</comment>
<dbReference type="PANTHER" id="PTHR10424">
    <property type="entry name" value="VIRAL ENVELOPE PROTEIN"/>
    <property type="match status" value="1"/>
</dbReference>
<name>A0A4U1EVH7_MONMO</name>
<dbReference type="InterPro" id="IPR018154">
    <property type="entry name" value="TLV/ENV_coat_polyprotein"/>
</dbReference>
<dbReference type="Proteomes" id="UP000308365">
    <property type="component" value="Unassembled WGS sequence"/>
</dbReference>
<feature type="non-terminal residue" evidence="1">
    <location>
        <position position="1"/>
    </location>
</feature>
<dbReference type="Pfam" id="PF00429">
    <property type="entry name" value="TLV_coat"/>
    <property type="match status" value="1"/>
</dbReference>
<dbReference type="AlphaFoldDB" id="A0A4U1EVH7"/>
<protein>
    <submittedName>
        <fullName evidence="1">Uncharacterized protein</fullName>
    </submittedName>
</protein>
<organism evidence="1 2">
    <name type="scientific">Monodon monoceros</name>
    <name type="common">Narwhal</name>
    <name type="synonym">Ceratodon monodon</name>
    <dbReference type="NCBI Taxonomy" id="40151"/>
    <lineage>
        <taxon>Eukaryota</taxon>
        <taxon>Metazoa</taxon>
        <taxon>Chordata</taxon>
        <taxon>Craniata</taxon>
        <taxon>Vertebrata</taxon>
        <taxon>Euteleostomi</taxon>
        <taxon>Mammalia</taxon>
        <taxon>Eutheria</taxon>
        <taxon>Laurasiatheria</taxon>
        <taxon>Artiodactyla</taxon>
        <taxon>Whippomorpha</taxon>
        <taxon>Cetacea</taxon>
        <taxon>Odontoceti</taxon>
        <taxon>Monodontidae</taxon>
        <taxon>Monodon</taxon>
    </lineage>
</organism>
<evidence type="ECO:0000313" key="2">
    <source>
        <dbReference type="Proteomes" id="UP000308365"/>
    </source>
</evidence>
<dbReference type="Gene3D" id="1.10.287.210">
    <property type="match status" value="1"/>
</dbReference>
<dbReference type="PANTHER" id="PTHR10424:SF74">
    <property type="entry name" value="ENDOGENOUS RETROVIRUS GROUP V MEMBER 2 ENV POLYPROTEIN"/>
    <property type="match status" value="1"/>
</dbReference>
<reference evidence="2" key="1">
    <citation type="journal article" date="2019" name="IScience">
        <title>Narwhal Genome Reveals Long-Term Low Genetic Diversity despite Current Large Abundance Size.</title>
        <authorList>
            <person name="Westbury M.V."/>
            <person name="Petersen B."/>
            <person name="Garde E."/>
            <person name="Heide-Jorgensen M.P."/>
            <person name="Lorenzen E.D."/>
        </authorList>
    </citation>
    <scope>NUCLEOTIDE SEQUENCE [LARGE SCALE GENOMIC DNA]</scope>
</reference>
<dbReference type="SUPFAM" id="SSF58069">
    <property type="entry name" value="Virus ectodomain"/>
    <property type="match status" value="1"/>
</dbReference>